<feature type="region of interest" description="Disordered" evidence="7">
    <location>
        <begin position="158"/>
        <end position="229"/>
    </location>
</feature>
<comment type="function">
    <text evidence="6">Autophagy-specific protein that functions in response to autophagy-inducing signals as a scaffold to recruit other ATG proteins to organize preautophagosomal structure (PAS) formation. Modulates the timing and magnitude of the autophagy response, such as the size of the sequestering vesicles. Plays particularly a role in pexophagy and nucleophagy.</text>
</comment>
<dbReference type="InterPro" id="IPR045326">
    <property type="entry name" value="ATG17-like_dom"/>
</dbReference>
<evidence type="ECO:0000256" key="3">
    <source>
        <dbReference type="ARBA" id="ARBA00022490"/>
    </source>
</evidence>
<evidence type="ECO:0000313" key="9">
    <source>
        <dbReference type="EMBL" id="KJA26386.1"/>
    </source>
</evidence>
<feature type="compositionally biased region" description="Polar residues" evidence="7">
    <location>
        <begin position="196"/>
        <end position="220"/>
    </location>
</feature>
<comment type="subcellular location">
    <subcellularLocation>
        <location evidence="6">Cytoplasm</location>
    </subcellularLocation>
    <subcellularLocation>
        <location evidence="6">Preautophagosomal structure membrane</location>
        <topology evidence="6">Peripheral membrane protein</topology>
    </subcellularLocation>
</comment>
<dbReference type="PANTHER" id="PTHR28005:SF1">
    <property type="entry name" value="AUTOPHAGY-RELATED PROTEIN 17"/>
    <property type="match status" value="1"/>
</dbReference>
<evidence type="ECO:0000256" key="7">
    <source>
        <dbReference type="SAM" id="MobiDB-lite"/>
    </source>
</evidence>
<evidence type="ECO:0000256" key="1">
    <source>
        <dbReference type="ARBA" id="ARBA00006259"/>
    </source>
</evidence>
<evidence type="ECO:0000259" key="8">
    <source>
        <dbReference type="Pfam" id="PF04108"/>
    </source>
</evidence>
<evidence type="ECO:0000256" key="6">
    <source>
        <dbReference type="RuleBase" id="RU368080"/>
    </source>
</evidence>
<gene>
    <name evidence="9" type="ORF">HYPSUDRAFT_36704</name>
</gene>
<keyword evidence="3 6" id="KW-0963">Cytoplasm</keyword>
<evidence type="ECO:0000256" key="5">
    <source>
        <dbReference type="ARBA" id="ARBA00023136"/>
    </source>
</evidence>
<dbReference type="GO" id="GO:0000422">
    <property type="term" value="P:autophagy of mitochondrion"/>
    <property type="evidence" value="ECO:0007669"/>
    <property type="project" value="TreeGrafter"/>
</dbReference>
<dbReference type="OMA" id="THVWRAN"/>
<keyword evidence="5" id="KW-0472">Membrane</keyword>
<proteinExistence type="inferred from homology"/>
<reference evidence="10" key="1">
    <citation type="submission" date="2014-04" db="EMBL/GenBank/DDBJ databases">
        <title>Evolutionary Origins and Diversification of the Mycorrhizal Mutualists.</title>
        <authorList>
            <consortium name="DOE Joint Genome Institute"/>
            <consortium name="Mycorrhizal Genomics Consortium"/>
            <person name="Kohler A."/>
            <person name="Kuo A."/>
            <person name="Nagy L.G."/>
            <person name="Floudas D."/>
            <person name="Copeland A."/>
            <person name="Barry K.W."/>
            <person name="Cichocki N."/>
            <person name="Veneault-Fourrey C."/>
            <person name="LaButti K."/>
            <person name="Lindquist E.A."/>
            <person name="Lipzen A."/>
            <person name="Lundell T."/>
            <person name="Morin E."/>
            <person name="Murat C."/>
            <person name="Riley R."/>
            <person name="Ohm R."/>
            <person name="Sun H."/>
            <person name="Tunlid A."/>
            <person name="Henrissat B."/>
            <person name="Grigoriev I.V."/>
            <person name="Hibbett D.S."/>
            <person name="Martin F."/>
        </authorList>
    </citation>
    <scope>NUCLEOTIDE SEQUENCE [LARGE SCALE GENOMIC DNA]</scope>
    <source>
        <strain evidence="10">FD-334 SS-4</strain>
    </source>
</reference>
<dbReference type="AlphaFoldDB" id="A0A0D2PCT7"/>
<dbReference type="GO" id="GO:0034727">
    <property type="term" value="P:piecemeal microautophagy of the nucleus"/>
    <property type="evidence" value="ECO:0007669"/>
    <property type="project" value="TreeGrafter"/>
</dbReference>
<comment type="similarity">
    <text evidence="1 6">Belongs to the ATG17 family.</text>
</comment>
<evidence type="ECO:0000256" key="2">
    <source>
        <dbReference type="ARBA" id="ARBA00013806"/>
    </source>
</evidence>
<dbReference type="GO" id="GO:0000045">
    <property type="term" value="P:autophagosome assembly"/>
    <property type="evidence" value="ECO:0007669"/>
    <property type="project" value="TreeGrafter"/>
</dbReference>
<accession>A0A0D2PCT7</accession>
<dbReference type="InterPro" id="IPR007240">
    <property type="entry name" value="Atg17"/>
</dbReference>
<dbReference type="Pfam" id="PF04108">
    <property type="entry name" value="ATG17_like"/>
    <property type="match status" value="1"/>
</dbReference>
<dbReference type="STRING" id="945553.A0A0D2PCT7"/>
<feature type="domain" description="Autophagy protein ATG17-like" evidence="8">
    <location>
        <begin position="53"/>
        <end position="512"/>
    </location>
</feature>
<dbReference type="GO" id="GO:0060090">
    <property type="term" value="F:molecular adaptor activity"/>
    <property type="evidence" value="ECO:0007669"/>
    <property type="project" value="TreeGrafter"/>
</dbReference>
<dbReference type="EMBL" id="KN817528">
    <property type="protein sequence ID" value="KJA26386.1"/>
    <property type="molecule type" value="Genomic_DNA"/>
</dbReference>
<dbReference type="OrthoDB" id="1937984at2759"/>
<dbReference type="GO" id="GO:0034045">
    <property type="term" value="C:phagophore assembly site membrane"/>
    <property type="evidence" value="ECO:0007669"/>
    <property type="project" value="UniProtKB-SubCell"/>
</dbReference>
<dbReference type="GO" id="GO:0030295">
    <property type="term" value="F:protein kinase activator activity"/>
    <property type="evidence" value="ECO:0007669"/>
    <property type="project" value="TreeGrafter"/>
</dbReference>
<organism evidence="9 10">
    <name type="scientific">Hypholoma sublateritium (strain FD-334 SS-4)</name>
    <dbReference type="NCBI Taxonomy" id="945553"/>
    <lineage>
        <taxon>Eukaryota</taxon>
        <taxon>Fungi</taxon>
        <taxon>Dikarya</taxon>
        <taxon>Basidiomycota</taxon>
        <taxon>Agaricomycotina</taxon>
        <taxon>Agaricomycetes</taxon>
        <taxon>Agaricomycetidae</taxon>
        <taxon>Agaricales</taxon>
        <taxon>Agaricineae</taxon>
        <taxon>Strophariaceae</taxon>
        <taxon>Hypholoma</taxon>
    </lineage>
</organism>
<keyword evidence="10" id="KW-1185">Reference proteome</keyword>
<keyword evidence="4 6" id="KW-0072">Autophagy</keyword>
<evidence type="ECO:0000256" key="4">
    <source>
        <dbReference type="ARBA" id="ARBA00023006"/>
    </source>
</evidence>
<feature type="compositionally biased region" description="Low complexity" evidence="7">
    <location>
        <begin position="175"/>
        <end position="189"/>
    </location>
</feature>
<dbReference type="Proteomes" id="UP000054270">
    <property type="component" value="Unassembled WGS sequence"/>
</dbReference>
<evidence type="ECO:0000313" key="10">
    <source>
        <dbReference type="Proteomes" id="UP000054270"/>
    </source>
</evidence>
<dbReference type="GO" id="GO:1990316">
    <property type="term" value="C:Atg1/ULK1 kinase complex"/>
    <property type="evidence" value="ECO:0007669"/>
    <property type="project" value="TreeGrafter"/>
</dbReference>
<name>A0A0D2PCT7_HYPSF</name>
<sequence length="567" mass="62647">MSSGISLTYQRDVLSASRVGPSTIVPLESKPLAADLMNQTHLVSLVLQSKKALQQGEHLCTDAHDSSHASAQAAIDVLALDAKVKWVVEVVVEQLKLAASVAKTIEEKRTYVAKQIHEWDIMRTKRTDALDEILEALGAQVVPPDFYETAIDNSLFGSQHPSDVEPAASNHRSTKSSTSVGKGSGSYSYFNDKGRSNANASVNYGRPSTSPVSPSATIRRNGSLRKDISGSNHIEKGVVSKNLMEDRKRWKTLRDFVDDQAIEDTIEMIETDRSNLDKITGRTDGYPETLTRTIQSIQAALPFPEPGAAETLATTQSIIVAQDERVHAMASVLENLASHYNGMATALKETEVGEVFDEEDWQVMNRDTEELPAVVAELEEIAHAVHGYHAQLGTMRDDLKKDLEHLHSVLDDLEELGEIMGEMIATQETVEAEALEELAPLHQHLSALQQLHEQYVAYRMAFNKLLLEIARRRQYREAAENIARGMMRQLESMTEEEDRVRAHFNAEYGQHLPEDLCLSIANAPTAWEIAPVEGTTFEVLPHIDGDLIAEARERIGYGEGPPGGESV</sequence>
<protein>
    <recommendedName>
        <fullName evidence="2 6">Autophagy-related protein 17</fullName>
    </recommendedName>
</protein>
<dbReference type="PANTHER" id="PTHR28005">
    <property type="entry name" value="AUTOPHAGY-RELATED PROTEIN 17"/>
    <property type="match status" value="1"/>
</dbReference>